<protein>
    <submittedName>
        <fullName evidence="2">PROTEIN FAR1-RELATED SEQUENCE 11-RELATED</fullName>
    </submittedName>
</protein>
<dbReference type="PANTHER" id="PTHR47718:SF3">
    <property type="entry name" value="PROTEIN FAR1-RELATED SEQUENCE 5-LIKE"/>
    <property type="match status" value="1"/>
</dbReference>
<sequence>MKTMMGDNAGLIVTEDDVQNAVSRIKFLDYRHKLTMQALLDWMIKENVWHRIKRNEQDVLQGLFMTSDDAISLAKRWPYVLFMDSTYSTNVYKLPLFQIIGIACNGKTFTLAHAFLAKEDGLHFAWALETLKTILAGAELVTIFTDCDQALINALGNVFRRASHLLCRWHIFQNFMAHVRAKAGNDWVEIESDFRTLTYAETEEIFDERWEEFYDKWHMIPGVTAYVINLLEVREKFVECYTRKHFTLGHSTTARVESEHAVLK</sequence>
<dbReference type="OrthoDB" id="2437251at2759"/>
<organism evidence="2 3">
    <name type="scientific">Ceraceosorus bombacis</name>
    <dbReference type="NCBI Taxonomy" id="401625"/>
    <lineage>
        <taxon>Eukaryota</taxon>
        <taxon>Fungi</taxon>
        <taxon>Dikarya</taxon>
        <taxon>Basidiomycota</taxon>
        <taxon>Ustilaginomycotina</taxon>
        <taxon>Exobasidiomycetes</taxon>
        <taxon>Ceraceosorales</taxon>
        <taxon>Ceraceosoraceae</taxon>
        <taxon>Ceraceosorus</taxon>
    </lineage>
</organism>
<dbReference type="AlphaFoldDB" id="A0A0P1BFB9"/>
<accession>A0A0P1BFB9</accession>
<dbReference type="PANTHER" id="PTHR47718">
    <property type="entry name" value="OS01G0519700 PROTEIN"/>
    <property type="match status" value="1"/>
</dbReference>
<feature type="domain" description="MULE transposase" evidence="1">
    <location>
        <begin position="80"/>
        <end position="174"/>
    </location>
</feature>
<dbReference type="Pfam" id="PF10551">
    <property type="entry name" value="MULE"/>
    <property type="match status" value="1"/>
</dbReference>
<proteinExistence type="predicted"/>
<keyword evidence="3" id="KW-1185">Reference proteome</keyword>
<name>A0A0P1BFB9_9BASI</name>
<evidence type="ECO:0000259" key="1">
    <source>
        <dbReference type="Pfam" id="PF10551"/>
    </source>
</evidence>
<evidence type="ECO:0000313" key="3">
    <source>
        <dbReference type="Proteomes" id="UP000054845"/>
    </source>
</evidence>
<evidence type="ECO:0000313" key="2">
    <source>
        <dbReference type="EMBL" id="CEH14091.1"/>
    </source>
</evidence>
<dbReference type="Proteomes" id="UP000054845">
    <property type="component" value="Unassembled WGS sequence"/>
</dbReference>
<dbReference type="InterPro" id="IPR018289">
    <property type="entry name" value="MULE_transposase_dom"/>
</dbReference>
<dbReference type="STRING" id="401625.A0A0P1BFB9"/>
<reference evidence="2 3" key="1">
    <citation type="submission" date="2014-09" db="EMBL/GenBank/DDBJ databases">
        <authorList>
            <person name="Magalhaes I.L.F."/>
            <person name="Oliveira U."/>
            <person name="Santos F.R."/>
            <person name="Vidigal T.H.D.A."/>
            <person name="Brescovit A.D."/>
            <person name="Santos A.J."/>
        </authorList>
    </citation>
    <scope>NUCLEOTIDE SEQUENCE [LARGE SCALE GENOMIC DNA]</scope>
</reference>
<dbReference type="EMBL" id="CCYA01000240">
    <property type="protein sequence ID" value="CEH14091.1"/>
    <property type="molecule type" value="Genomic_DNA"/>
</dbReference>